<dbReference type="GO" id="GO:0004930">
    <property type="term" value="F:G protein-coupled receptor activity"/>
    <property type="evidence" value="ECO:0007669"/>
    <property type="project" value="InterPro"/>
</dbReference>
<feature type="transmembrane region" description="Helical" evidence="5">
    <location>
        <begin position="124"/>
        <end position="147"/>
    </location>
</feature>
<dbReference type="PANTHER" id="PTHR23360:SF7">
    <property type="entry name" value="G-PROTEIN COUPLED RECEPTORS FAMILY 1 PROFILE DOMAIN-CONTAINING PROTEIN"/>
    <property type="match status" value="1"/>
</dbReference>
<dbReference type="PANTHER" id="PTHR23360">
    <property type="entry name" value="G-PROTEIN COUPLED RECEPTORS FAMILY 1 PROFILE DOMAIN-CONTAINING PROTEIN-RELATED"/>
    <property type="match status" value="1"/>
</dbReference>
<keyword evidence="4 5" id="KW-0472">Membrane</keyword>
<comment type="caution">
    <text evidence="7">The sequence shown here is derived from an EMBL/GenBank/DDBJ whole genome shotgun (WGS) entry which is preliminary data.</text>
</comment>
<keyword evidence="3 5" id="KW-1133">Transmembrane helix</keyword>
<dbReference type="InterPro" id="IPR000276">
    <property type="entry name" value="GPCR_Rhodpsn"/>
</dbReference>
<feature type="transmembrane region" description="Helical" evidence="5">
    <location>
        <begin position="167"/>
        <end position="191"/>
    </location>
</feature>
<evidence type="ECO:0000256" key="3">
    <source>
        <dbReference type="ARBA" id="ARBA00022989"/>
    </source>
</evidence>
<evidence type="ECO:0000313" key="8">
    <source>
        <dbReference type="Proteomes" id="UP000494206"/>
    </source>
</evidence>
<dbReference type="Proteomes" id="UP000494206">
    <property type="component" value="Unassembled WGS sequence"/>
</dbReference>
<dbReference type="OrthoDB" id="2526284at2759"/>
<dbReference type="InterPro" id="IPR019424">
    <property type="entry name" value="7TM_GPCR_Srsx"/>
</dbReference>
<evidence type="ECO:0000259" key="6">
    <source>
        <dbReference type="PROSITE" id="PS50262"/>
    </source>
</evidence>
<gene>
    <name evidence="7" type="ORF">CBOVIS_LOCUS66</name>
</gene>
<proteinExistence type="predicted"/>
<evidence type="ECO:0000256" key="5">
    <source>
        <dbReference type="SAM" id="Phobius"/>
    </source>
</evidence>
<organism evidence="7 8">
    <name type="scientific">Caenorhabditis bovis</name>
    <dbReference type="NCBI Taxonomy" id="2654633"/>
    <lineage>
        <taxon>Eukaryota</taxon>
        <taxon>Metazoa</taxon>
        <taxon>Ecdysozoa</taxon>
        <taxon>Nematoda</taxon>
        <taxon>Chromadorea</taxon>
        <taxon>Rhabditida</taxon>
        <taxon>Rhabditina</taxon>
        <taxon>Rhabditomorpha</taxon>
        <taxon>Rhabditoidea</taxon>
        <taxon>Rhabditidae</taxon>
        <taxon>Peloderinae</taxon>
        <taxon>Caenorhabditis</taxon>
    </lineage>
</organism>
<keyword evidence="8" id="KW-1185">Reference proteome</keyword>
<evidence type="ECO:0000256" key="2">
    <source>
        <dbReference type="ARBA" id="ARBA00022692"/>
    </source>
</evidence>
<name>A0A8S1E8C5_9PELO</name>
<protein>
    <recommendedName>
        <fullName evidence="6">G-protein coupled receptors family 1 profile domain-containing protein</fullName>
    </recommendedName>
</protein>
<sequence>MTDDYYQLLSPTIQAITIVICIIGLFGNVNLIIATCRKKSLRTKMGCLLMISTFAHTICLISELVCAKLKLRFTRTHRDECFRSVIVYMFAVLFQSVLFTMMSIDLLLAVFMPIRHKLWRRGPYLLIMCTPPLGFSIFALFIEELYINHDDLLICTVTLAVPPQVRFWGTLITVFTIIGSVIIVFITACKLHYNERQSQRRILRHSSSVTSNTKCSDAKLLRSLITMMFVFVCSWCTSVLLSHISLYFSKDVAYEIQKYNILLSLPTFCQNYFVTGLRSSKYFKAYAEQAPYITCLVKRAERISSEKSAAYV</sequence>
<feature type="transmembrane region" description="Helical" evidence="5">
    <location>
        <begin position="85"/>
        <end position="112"/>
    </location>
</feature>
<evidence type="ECO:0000256" key="4">
    <source>
        <dbReference type="ARBA" id="ARBA00023136"/>
    </source>
</evidence>
<dbReference type="Pfam" id="PF10320">
    <property type="entry name" value="7TM_GPCR_Srsx"/>
    <property type="match status" value="1"/>
</dbReference>
<dbReference type="EMBL" id="CADEPM010000001">
    <property type="protein sequence ID" value="CAB3396526.1"/>
    <property type="molecule type" value="Genomic_DNA"/>
</dbReference>
<accession>A0A8S1E8C5</accession>
<dbReference type="SUPFAM" id="SSF81321">
    <property type="entry name" value="Family A G protein-coupled receptor-like"/>
    <property type="match status" value="1"/>
</dbReference>
<feature type="transmembrane region" description="Helical" evidence="5">
    <location>
        <begin position="12"/>
        <end position="33"/>
    </location>
</feature>
<dbReference type="AlphaFoldDB" id="A0A8S1E8C5"/>
<dbReference type="SMART" id="SM01381">
    <property type="entry name" value="7TM_GPCR_Srsx"/>
    <property type="match status" value="1"/>
</dbReference>
<dbReference type="GO" id="GO:0016020">
    <property type="term" value="C:membrane"/>
    <property type="evidence" value="ECO:0007669"/>
    <property type="project" value="UniProtKB-SubCell"/>
</dbReference>
<evidence type="ECO:0000256" key="1">
    <source>
        <dbReference type="ARBA" id="ARBA00004370"/>
    </source>
</evidence>
<feature type="transmembrane region" description="Helical" evidence="5">
    <location>
        <begin position="45"/>
        <end position="65"/>
    </location>
</feature>
<dbReference type="InterPro" id="IPR017452">
    <property type="entry name" value="GPCR_Rhodpsn_7TM"/>
</dbReference>
<reference evidence="7 8" key="1">
    <citation type="submission" date="2020-04" db="EMBL/GenBank/DDBJ databases">
        <authorList>
            <person name="Laetsch R D."/>
            <person name="Stevens L."/>
            <person name="Kumar S."/>
            <person name="Blaxter L. M."/>
        </authorList>
    </citation>
    <scope>NUCLEOTIDE SEQUENCE [LARGE SCALE GENOMIC DNA]</scope>
</reference>
<dbReference type="CDD" id="cd00637">
    <property type="entry name" value="7tm_classA_rhodopsin-like"/>
    <property type="match status" value="1"/>
</dbReference>
<dbReference type="PROSITE" id="PS50262">
    <property type="entry name" value="G_PROTEIN_RECEP_F1_2"/>
    <property type="match status" value="1"/>
</dbReference>
<feature type="transmembrane region" description="Helical" evidence="5">
    <location>
        <begin position="224"/>
        <end position="248"/>
    </location>
</feature>
<feature type="domain" description="G-protein coupled receptors family 1 profile" evidence="6">
    <location>
        <begin position="27"/>
        <end position="275"/>
    </location>
</feature>
<comment type="subcellular location">
    <subcellularLocation>
        <location evidence="1">Membrane</location>
    </subcellularLocation>
</comment>
<dbReference type="InterPro" id="IPR047130">
    <property type="entry name" value="7TM_GPCR_Srsx_nematod"/>
</dbReference>
<dbReference type="Gene3D" id="1.20.1070.10">
    <property type="entry name" value="Rhodopsin 7-helix transmembrane proteins"/>
    <property type="match status" value="1"/>
</dbReference>
<keyword evidence="2 5" id="KW-0812">Transmembrane</keyword>
<evidence type="ECO:0000313" key="7">
    <source>
        <dbReference type="EMBL" id="CAB3396526.1"/>
    </source>
</evidence>